<dbReference type="RefSeq" id="WP_097327575.1">
    <property type="nucleotide sequence ID" value="NZ_OBDY01000030.1"/>
</dbReference>
<keyword evidence="2" id="KW-1185">Reference proteome</keyword>
<evidence type="ECO:0000313" key="1">
    <source>
        <dbReference type="EMBL" id="SNY66601.1"/>
    </source>
</evidence>
<sequence length="109" mass="11440">MVPLKLAFDGEHPFVAVVLTGHRLWVCVRPAGAAVTAGWSGCWSRDGGVARADPTGPYLREHLFFDGWDFWGNGTPAPLAGWAPADLVAGAEECASGADLAARLTSCTD</sequence>
<accession>A0A285K5J7</accession>
<dbReference type="EMBL" id="OBDY01000030">
    <property type="protein sequence ID" value="SNY66601.1"/>
    <property type="molecule type" value="Genomic_DNA"/>
</dbReference>
<organism evidence="1 2">
    <name type="scientific">Paractinoplanes atraurantiacus</name>
    <dbReference type="NCBI Taxonomy" id="1036182"/>
    <lineage>
        <taxon>Bacteria</taxon>
        <taxon>Bacillati</taxon>
        <taxon>Actinomycetota</taxon>
        <taxon>Actinomycetes</taxon>
        <taxon>Micromonosporales</taxon>
        <taxon>Micromonosporaceae</taxon>
        <taxon>Paractinoplanes</taxon>
    </lineage>
</organism>
<dbReference type="OrthoDB" id="4860786at2"/>
<protein>
    <submittedName>
        <fullName evidence="1">Uncharacterized protein</fullName>
    </submittedName>
</protein>
<proteinExistence type="predicted"/>
<dbReference type="Proteomes" id="UP000219612">
    <property type="component" value="Unassembled WGS sequence"/>
</dbReference>
<reference evidence="1 2" key="1">
    <citation type="submission" date="2017-09" db="EMBL/GenBank/DDBJ databases">
        <authorList>
            <person name="Ehlers B."/>
            <person name="Leendertz F.H."/>
        </authorList>
    </citation>
    <scope>NUCLEOTIDE SEQUENCE [LARGE SCALE GENOMIC DNA]</scope>
    <source>
        <strain evidence="1 2">CGMCC 4.6857</strain>
    </source>
</reference>
<evidence type="ECO:0000313" key="2">
    <source>
        <dbReference type="Proteomes" id="UP000219612"/>
    </source>
</evidence>
<name>A0A285K5J7_9ACTN</name>
<gene>
    <name evidence="1" type="ORF">SAMN05421748_13075</name>
</gene>
<dbReference type="AlphaFoldDB" id="A0A285K5J7"/>